<evidence type="ECO:0000256" key="1">
    <source>
        <dbReference type="ARBA" id="ARBA00004141"/>
    </source>
</evidence>
<dbReference type="PANTHER" id="PTHR48021">
    <property type="match status" value="1"/>
</dbReference>
<dbReference type="OrthoDB" id="1002318at2759"/>
<comment type="subcellular location">
    <subcellularLocation>
        <location evidence="1">Membrane</location>
        <topology evidence="1">Multi-pass membrane protein</topology>
    </subcellularLocation>
</comment>
<dbReference type="EMBL" id="AWWV01013249">
    <property type="protein sequence ID" value="OMO62412.1"/>
    <property type="molecule type" value="Genomic_DNA"/>
</dbReference>
<evidence type="ECO:0000256" key="2">
    <source>
        <dbReference type="ARBA" id="ARBA00010992"/>
    </source>
</evidence>
<gene>
    <name evidence="6" type="ORF">CCACVL1_22847</name>
</gene>
<feature type="transmembrane region" description="Helical" evidence="4">
    <location>
        <begin position="48"/>
        <end position="70"/>
    </location>
</feature>
<dbReference type="STRING" id="210143.A0A1R3GWF9"/>
<dbReference type="InterPro" id="IPR020846">
    <property type="entry name" value="MFS_dom"/>
</dbReference>
<reference evidence="6 7" key="1">
    <citation type="submission" date="2013-09" db="EMBL/GenBank/DDBJ databases">
        <title>Corchorus capsularis genome sequencing.</title>
        <authorList>
            <person name="Alam M."/>
            <person name="Haque M.S."/>
            <person name="Islam M.S."/>
            <person name="Emdad E.M."/>
            <person name="Islam M.M."/>
            <person name="Ahmed B."/>
            <person name="Halim A."/>
            <person name="Hossen Q.M.M."/>
            <person name="Hossain M.Z."/>
            <person name="Ahmed R."/>
            <person name="Khan M.M."/>
            <person name="Islam R."/>
            <person name="Rashid M.M."/>
            <person name="Khan S.A."/>
            <person name="Rahman M.S."/>
            <person name="Alam M."/>
        </authorList>
    </citation>
    <scope>NUCLEOTIDE SEQUENCE [LARGE SCALE GENOMIC DNA]</scope>
    <source>
        <strain evidence="7">cv. CVL-1</strain>
        <tissue evidence="6">Whole seedling</tissue>
    </source>
</reference>
<organism evidence="6 7">
    <name type="scientific">Corchorus capsularis</name>
    <name type="common">Jute</name>
    <dbReference type="NCBI Taxonomy" id="210143"/>
    <lineage>
        <taxon>Eukaryota</taxon>
        <taxon>Viridiplantae</taxon>
        <taxon>Streptophyta</taxon>
        <taxon>Embryophyta</taxon>
        <taxon>Tracheophyta</taxon>
        <taxon>Spermatophyta</taxon>
        <taxon>Magnoliopsida</taxon>
        <taxon>eudicotyledons</taxon>
        <taxon>Gunneridae</taxon>
        <taxon>Pentapetalae</taxon>
        <taxon>rosids</taxon>
        <taxon>malvids</taxon>
        <taxon>Malvales</taxon>
        <taxon>Malvaceae</taxon>
        <taxon>Grewioideae</taxon>
        <taxon>Apeibeae</taxon>
        <taxon>Corchorus</taxon>
    </lineage>
</organism>
<feature type="transmembrane region" description="Helical" evidence="4">
    <location>
        <begin position="90"/>
        <end position="113"/>
    </location>
</feature>
<protein>
    <recommendedName>
        <fullName evidence="5">Major facilitator superfamily (MFS) profile domain-containing protein</fullName>
    </recommendedName>
</protein>
<keyword evidence="4" id="KW-0812">Transmembrane</keyword>
<feature type="domain" description="Major facilitator superfamily (MFS) profile" evidence="5">
    <location>
        <begin position="45"/>
        <end position="131"/>
    </location>
</feature>
<keyword evidence="4" id="KW-1133">Transmembrane helix</keyword>
<dbReference type="Gene3D" id="1.20.1250.20">
    <property type="entry name" value="MFS general substrate transporter like domains"/>
    <property type="match status" value="1"/>
</dbReference>
<dbReference type="AlphaFoldDB" id="A0A1R3GWF9"/>
<evidence type="ECO:0000259" key="5">
    <source>
        <dbReference type="PROSITE" id="PS50850"/>
    </source>
</evidence>
<dbReference type="InterPro" id="IPR036259">
    <property type="entry name" value="MFS_trans_sf"/>
</dbReference>
<keyword evidence="3" id="KW-0813">Transport</keyword>
<dbReference type="PROSITE" id="PS50850">
    <property type="entry name" value="MFS"/>
    <property type="match status" value="1"/>
</dbReference>
<comment type="similarity">
    <text evidence="2">Belongs to the major facilitator superfamily. Sugar transporter (TC 2.A.1.1) family.</text>
</comment>
<accession>A0A1R3GWF9</accession>
<keyword evidence="3" id="KW-0762">Sugar transport</keyword>
<dbReference type="Gramene" id="OMO62412">
    <property type="protein sequence ID" value="OMO62412"/>
    <property type="gene ID" value="CCACVL1_22847"/>
</dbReference>
<evidence type="ECO:0000313" key="7">
    <source>
        <dbReference type="Proteomes" id="UP000188268"/>
    </source>
</evidence>
<dbReference type="PANTHER" id="PTHR48021:SF56">
    <property type="entry name" value="SUGAR TRANSPORTER ERD6-LIKE 14"/>
    <property type="match status" value="1"/>
</dbReference>
<proteinExistence type="inferred from homology"/>
<keyword evidence="7" id="KW-1185">Reference proteome</keyword>
<dbReference type="SUPFAM" id="SSF103473">
    <property type="entry name" value="MFS general substrate transporter"/>
    <property type="match status" value="1"/>
</dbReference>
<keyword evidence="4" id="KW-0472">Membrane</keyword>
<name>A0A1R3GWF9_COCAP</name>
<dbReference type="GO" id="GO:0022857">
    <property type="term" value="F:transmembrane transporter activity"/>
    <property type="evidence" value="ECO:0007669"/>
    <property type="project" value="InterPro"/>
</dbReference>
<evidence type="ECO:0000256" key="3">
    <source>
        <dbReference type="ARBA" id="ARBA00022597"/>
    </source>
</evidence>
<evidence type="ECO:0000256" key="4">
    <source>
        <dbReference type="SAM" id="Phobius"/>
    </source>
</evidence>
<comment type="caution">
    <text evidence="6">The sequence shown here is derived from an EMBL/GenBank/DDBJ whole genome shotgun (WGS) entry which is preliminary data.</text>
</comment>
<dbReference type="GO" id="GO:0016020">
    <property type="term" value="C:membrane"/>
    <property type="evidence" value="ECO:0007669"/>
    <property type="project" value="UniProtKB-SubCell"/>
</dbReference>
<dbReference type="InterPro" id="IPR050549">
    <property type="entry name" value="MFS_Trehalose_Transporter"/>
</dbReference>
<evidence type="ECO:0000313" key="6">
    <source>
        <dbReference type="EMBL" id="OMO62412.1"/>
    </source>
</evidence>
<sequence length="131" mass="13570">MGQQQRTELTESLLFIHGHDDNNLVYSEENVGVGVGGNGKSAAASTTILALGAFVGASIAWGYGCALGYSSPTQSSIMEDLGLSVAESKYSVLQFSLFGSILNIGAIIGATISGKATDLLGPRLVNVFRID</sequence>
<dbReference type="Proteomes" id="UP000188268">
    <property type="component" value="Unassembled WGS sequence"/>
</dbReference>